<accession>A0A7W4KEM7</accession>
<dbReference type="EC" id="1.13.11.93" evidence="6"/>
<gene>
    <name evidence="9" type="ORF">HLH27_10780</name>
</gene>
<protein>
    <recommendedName>
        <fullName evidence="7">2-oxoadipate dioxygenase/decarboxylase</fullName>
        <ecNumber evidence="6">1.13.11.93</ecNumber>
    </recommendedName>
    <alternativeName>
        <fullName evidence="8">2-hydroxyglutarate synthase</fullName>
    </alternativeName>
</protein>
<evidence type="ECO:0000313" key="9">
    <source>
        <dbReference type="EMBL" id="MBB2205499.1"/>
    </source>
</evidence>
<keyword evidence="3" id="KW-0560">Oxidoreductase</keyword>
<dbReference type="AlphaFoldDB" id="A0A7W4KEM7"/>
<dbReference type="PANTHER" id="PTHR39479:SF2">
    <property type="entry name" value="2-OXOADIPATE DIOXYGENASE_DECARBOXYLASE"/>
    <property type="match status" value="1"/>
</dbReference>
<comment type="caution">
    <text evidence="9">The sequence shown here is derived from an EMBL/GenBank/DDBJ whole genome shotgun (WGS) entry which is preliminary data.</text>
</comment>
<dbReference type="Proteomes" id="UP000540556">
    <property type="component" value="Unassembled WGS sequence"/>
</dbReference>
<dbReference type="SMART" id="SM01150">
    <property type="entry name" value="DUF1338"/>
    <property type="match status" value="1"/>
</dbReference>
<dbReference type="InterPro" id="IPR047869">
    <property type="entry name" value="YdcJ_bac-like"/>
</dbReference>
<reference evidence="9 10" key="1">
    <citation type="submission" date="2020-04" db="EMBL/GenBank/DDBJ databases">
        <title>Description of novel Gluconacetobacter.</title>
        <authorList>
            <person name="Sombolestani A."/>
        </authorList>
    </citation>
    <scope>NUCLEOTIDE SEQUENCE [LARGE SCALE GENOMIC DNA]</scope>
    <source>
        <strain evidence="9 10">LMG 27800</strain>
    </source>
</reference>
<keyword evidence="10" id="KW-1185">Reference proteome</keyword>
<evidence type="ECO:0000313" key="10">
    <source>
        <dbReference type="Proteomes" id="UP000540556"/>
    </source>
</evidence>
<dbReference type="InterPro" id="IPR009770">
    <property type="entry name" value="HGLS"/>
</dbReference>
<comment type="cofactor">
    <cofactor evidence="1">
        <name>Fe(2+)</name>
        <dbReference type="ChEBI" id="CHEBI:29033"/>
    </cofactor>
</comment>
<sequence>MISADEIRARFARAMSDMYRQEVPQYGTLTDLVARINAQVLQADPALRARLAATGALDRLDVERHGAIRLGTAAELATMRRLFAVMGMAPVGYYDLSAAGIPVHSTAFRPVDDAALARNPFRVFTSLLRLDLIADTALRAEAERILAARHIFTPGALALIAQAEAEGGLADAQADLFVREALETFRWHREATVSAATYRRLHDAHRLIADVVCFKGPHINHLTPRTLDIDAAQAEMPACGMRAKDVVEGPPRRACPILLRQTSFAALEEPILFRDDAGTGQGGCHTARFGEIEQRGMALTPKGRALYDRLLRTARDDGPADQPYATRLQRAFTRFPDSEDELRTQGLAYFRYAPAGASLPPGLSADAPIDDLVRAGAAVATPITYEDFLPVSAAGIFRSNLGGGGGADYAANADRAGFEAALGAAVQDECTLYAAIQDQSIAATRHALHGAASA</sequence>
<keyword evidence="4" id="KW-0408">Iron</keyword>
<comment type="similarity">
    <text evidence="5">Belongs to the 2-oxoadipate dioxygenase/decarboxylase family.</text>
</comment>
<dbReference type="GO" id="GO:0051213">
    <property type="term" value="F:dioxygenase activity"/>
    <property type="evidence" value="ECO:0007669"/>
    <property type="project" value="UniProtKB-KW"/>
</dbReference>
<evidence type="ECO:0000256" key="6">
    <source>
        <dbReference type="ARBA" id="ARBA00035023"/>
    </source>
</evidence>
<evidence type="ECO:0000256" key="4">
    <source>
        <dbReference type="ARBA" id="ARBA00023004"/>
    </source>
</evidence>
<name>A0A7W4KEM7_9PROT</name>
<proteinExistence type="inferred from homology"/>
<keyword evidence="2" id="KW-0223">Dioxygenase</keyword>
<evidence type="ECO:0000256" key="2">
    <source>
        <dbReference type="ARBA" id="ARBA00022964"/>
    </source>
</evidence>
<dbReference type="PANTHER" id="PTHR39479">
    <property type="match status" value="1"/>
</dbReference>
<dbReference type="EMBL" id="JABEQK010000007">
    <property type="protein sequence ID" value="MBB2205499.1"/>
    <property type="molecule type" value="Genomic_DNA"/>
</dbReference>
<evidence type="ECO:0000256" key="1">
    <source>
        <dbReference type="ARBA" id="ARBA00001954"/>
    </source>
</evidence>
<organism evidence="9 10">
    <name type="scientific">Gluconacetobacter takamatsuzukensis</name>
    <dbReference type="NCBI Taxonomy" id="1286190"/>
    <lineage>
        <taxon>Bacteria</taxon>
        <taxon>Pseudomonadati</taxon>
        <taxon>Pseudomonadota</taxon>
        <taxon>Alphaproteobacteria</taxon>
        <taxon>Acetobacterales</taxon>
        <taxon>Acetobacteraceae</taxon>
        <taxon>Gluconacetobacter</taxon>
    </lineage>
</organism>
<dbReference type="Pfam" id="PF07063">
    <property type="entry name" value="HGLS"/>
    <property type="match status" value="1"/>
</dbReference>
<evidence type="ECO:0000256" key="3">
    <source>
        <dbReference type="ARBA" id="ARBA00023002"/>
    </source>
</evidence>
<evidence type="ECO:0000256" key="5">
    <source>
        <dbReference type="ARBA" id="ARBA00035013"/>
    </source>
</evidence>
<dbReference type="Gene3D" id="3.10.180.80">
    <property type="entry name" value="Uncharacterised protein PF07063, DUF1338"/>
    <property type="match status" value="1"/>
</dbReference>
<dbReference type="CDD" id="cd16348">
    <property type="entry name" value="VOC_YdcJ_like"/>
    <property type="match status" value="1"/>
</dbReference>
<evidence type="ECO:0000256" key="7">
    <source>
        <dbReference type="ARBA" id="ARBA00035034"/>
    </source>
</evidence>
<evidence type="ECO:0000256" key="8">
    <source>
        <dbReference type="ARBA" id="ARBA00035045"/>
    </source>
</evidence>